<comment type="caution">
    <text evidence="1">The sequence shown here is derived from an EMBL/GenBank/DDBJ whole genome shotgun (WGS) entry which is preliminary data.</text>
</comment>
<organism evidence="1 2">
    <name type="scientific">Paenimyroides baculatum</name>
    <dbReference type="NCBI Taxonomy" id="2608000"/>
    <lineage>
        <taxon>Bacteria</taxon>
        <taxon>Pseudomonadati</taxon>
        <taxon>Bacteroidota</taxon>
        <taxon>Flavobacteriia</taxon>
        <taxon>Flavobacteriales</taxon>
        <taxon>Flavobacteriaceae</taxon>
        <taxon>Paenimyroides</taxon>
    </lineage>
</organism>
<dbReference type="AlphaFoldDB" id="A0A5M6CKC4"/>
<dbReference type="Proteomes" id="UP000325141">
    <property type="component" value="Unassembled WGS sequence"/>
</dbReference>
<reference evidence="1 2" key="1">
    <citation type="submission" date="2019-09" db="EMBL/GenBank/DDBJ databases">
        <title>Genome sequence and assembly of Flavobacterium sp.</title>
        <authorList>
            <person name="Chhetri G."/>
        </authorList>
    </citation>
    <scope>NUCLEOTIDE SEQUENCE [LARGE SCALE GENOMIC DNA]</scope>
    <source>
        <strain evidence="1 2">SNL9</strain>
    </source>
</reference>
<gene>
    <name evidence="1" type="ORF">F0460_07270</name>
</gene>
<dbReference type="PROSITE" id="PS51257">
    <property type="entry name" value="PROKAR_LIPOPROTEIN"/>
    <property type="match status" value="1"/>
</dbReference>
<evidence type="ECO:0000313" key="2">
    <source>
        <dbReference type="Proteomes" id="UP000325141"/>
    </source>
</evidence>
<evidence type="ECO:0000313" key="1">
    <source>
        <dbReference type="EMBL" id="KAA5535574.1"/>
    </source>
</evidence>
<dbReference type="EMBL" id="VWSG01000004">
    <property type="protein sequence ID" value="KAA5535574.1"/>
    <property type="molecule type" value="Genomic_DNA"/>
</dbReference>
<dbReference type="RefSeq" id="WP_150011736.1">
    <property type="nucleotide sequence ID" value="NZ_VWSG01000004.1"/>
</dbReference>
<proteinExistence type="predicted"/>
<keyword evidence="2" id="KW-1185">Reference proteome</keyword>
<sequence length="155" mass="17560">MIKYICIVFVSLVFLGCKRQNHELSFDIQRQVLSSCNSNPIDRLSIENDSIKSNNFAVEAGLLIYWNGDTNVKIPNELNLSNIPSGYIIRQGGRDYKGRKYIFKPNSSYTIEKYGSGRAGFYLRVWTDSLGRVFKTTHPKCGLKSLGSGEEMYQG</sequence>
<name>A0A5M6CKC4_9FLAO</name>
<protein>
    <submittedName>
        <fullName evidence="1">Uncharacterized protein</fullName>
    </submittedName>
</protein>
<accession>A0A5M6CKC4</accession>